<accession>A0A7D3XG44</accession>
<dbReference type="InterPro" id="IPR046336">
    <property type="entry name" value="Lon_prtase_N_sf"/>
</dbReference>
<dbReference type="EMBL" id="CP041345">
    <property type="protein sequence ID" value="QKG79877.1"/>
    <property type="molecule type" value="Genomic_DNA"/>
</dbReference>
<dbReference type="KEGG" id="ttz:FHG85_06245"/>
<protein>
    <recommendedName>
        <fullName evidence="1">Lon N-terminal domain-containing protein</fullName>
    </recommendedName>
</protein>
<proteinExistence type="predicted"/>
<dbReference type="SUPFAM" id="SSF88697">
    <property type="entry name" value="PUA domain-like"/>
    <property type="match status" value="1"/>
</dbReference>
<dbReference type="Gene3D" id="2.30.130.40">
    <property type="entry name" value="LON domain-like"/>
    <property type="match status" value="1"/>
</dbReference>
<feature type="domain" description="Lon N-terminal" evidence="1">
    <location>
        <begin position="9"/>
        <end position="168"/>
    </location>
</feature>
<dbReference type="AlphaFoldDB" id="A0A7D3XG44"/>
<evidence type="ECO:0000313" key="2">
    <source>
        <dbReference type="EMBL" id="QKG79877.1"/>
    </source>
</evidence>
<keyword evidence="3" id="KW-1185">Reference proteome</keyword>
<sequence>MGSTTKFMAMFPLEVFLLPGEEIPLRIFEPRYKQLINECNETGDTFGIPFVKDNEIKQYGSEVELVNIVAKNSLGEMVILIKGIKNFHLLNFKEKLNDKLYGGGIIEYVDDSYTTTNPELVVLIKKLNLSIDPVLGNLITGNSVNILNVAKALQLQPEEKYNFYSMRDENLMVKYLIKQLRFVEHLQEQEKMLENNFSLN</sequence>
<dbReference type="Proteomes" id="UP000500961">
    <property type="component" value="Chromosome"/>
</dbReference>
<dbReference type="InterPro" id="IPR015947">
    <property type="entry name" value="PUA-like_sf"/>
</dbReference>
<organism evidence="2 3">
    <name type="scientific">Tenuifilum thalassicum</name>
    <dbReference type="NCBI Taxonomy" id="2590900"/>
    <lineage>
        <taxon>Bacteria</taxon>
        <taxon>Pseudomonadati</taxon>
        <taxon>Bacteroidota</taxon>
        <taxon>Bacteroidia</taxon>
        <taxon>Bacteroidales</taxon>
        <taxon>Tenuifilaceae</taxon>
        <taxon>Tenuifilum</taxon>
    </lineage>
</organism>
<name>A0A7D3XG44_9BACT</name>
<gene>
    <name evidence="2" type="ORF">FHG85_06245</name>
</gene>
<evidence type="ECO:0000259" key="1">
    <source>
        <dbReference type="Pfam" id="PF02190"/>
    </source>
</evidence>
<evidence type="ECO:0000313" key="3">
    <source>
        <dbReference type="Proteomes" id="UP000500961"/>
    </source>
</evidence>
<dbReference type="RefSeq" id="WP_173074059.1">
    <property type="nucleotide sequence ID" value="NZ_CP041345.1"/>
</dbReference>
<dbReference type="InterPro" id="IPR003111">
    <property type="entry name" value="Lon_prtase_N"/>
</dbReference>
<dbReference type="Pfam" id="PF02190">
    <property type="entry name" value="LON_substr_bdg"/>
    <property type="match status" value="1"/>
</dbReference>
<reference evidence="2 3" key="1">
    <citation type="submission" date="2019-07" db="EMBL/GenBank/DDBJ databases">
        <title>Thalassofilum flectens gen. nov., sp. nov., a novel moderate thermophilic anaerobe from a shallow sea hot spring in Kunashir Island (Russia), representing a new family in the order Bacteroidales, and proposal of Thalassofilacea fam. nov.</title>
        <authorList>
            <person name="Kochetkova T.V."/>
            <person name="Podosokorskaya O.A."/>
            <person name="Novikov A."/>
            <person name="Elcheninov A.G."/>
            <person name="Toshchakov S.V."/>
            <person name="Kublanov I.V."/>
        </authorList>
    </citation>
    <scope>NUCLEOTIDE SEQUENCE [LARGE SCALE GENOMIC DNA]</scope>
    <source>
        <strain evidence="2 3">38-H</strain>
    </source>
</reference>